<evidence type="ECO:0000313" key="3">
    <source>
        <dbReference type="Proteomes" id="UP000318431"/>
    </source>
</evidence>
<evidence type="ECO:0000256" key="1">
    <source>
        <dbReference type="SAM" id="MobiDB-lite"/>
    </source>
</evidence>
<dbReference type="AlphaFoldDB" id="A0A562R7N9"/>
<gene>
    <name evidence="2" type="ORF">IP91_02497</name>
</gene>
<keyword evidence="3" id="KW-1185">Reference proteome</keyword>
<protein>
    <submittedName>
        <fullName evidence="2">Uncharacterized protein</fullName>
    </submittedName>
</protein>
<evidence type="ECO:0000313" key="2">
    <source>
        <dbReference type="EMBL" id="TWI65092.1"/>
    </source>
</evidence>
<dbReference type="EMBL" id="VLLB01000004">
    <property type="protein sequence ID" value="TWI65092.1"/>
    <property type="molecule type" value="Genomic_DNA"/>
</dbReference>
<name>A0A562R7N9_9BURK</name>
<organism evidence="2 3">
    <name type="scientific">Pseudoduganella lurida</name>
    <dbReference type="NCBI Taxonomy" id="1036180"/>
    <lineage>
        <taxon>Bacteria</taxon>
        <taxon>Pseudomonadati</taxon>
        <taxon>Pseudomonadota</taxon>
        <taxon>Betaproteobacteria</taxon>
        <taxon>Burkholderiales</taxon>
        <taxon>Oxalobacteraceae</taxon>
        <taxon>Telluria group</taxon>
        <taxon>Pseudoduganella</taxon>
    </lineage>
</organism>
<proteinExistence type="predicted"/>
<feature type="compositionally biased region" description="Low complexity" evidence="1">
    <location>
        <begin position="195"/>
        <end position="216"/>
    </location>
</feature>
<sequence length="236" mass="24445">MPTRQTSRSGTVPARRAGLADAAPVAGGLTASVVLLALQPLAFLSKCFQRRYCLSALRRVAIGGALSIAAAGCGTLTETTEQYVMVQTVLDHQQVAGIGCVLSNDVGRWFVHSPGRVQIRKSTKPLVVDCRQNDVWAVDEIGPKQNSSRWGNILLTAGAGQYIDRQTGAGFDYPATLTVLLQRVPPAQPQPAAAPAPAASPAAAPAAPPQASQPAVQPTPAPSTPPAPPQGGSVIY</sequence>
<feature type="compositionally biased region" description="Pro residues" evidence="1">
    <location>
        <begin position="217"/>
        <end position="229"/>
    </location>
</feature>
<comment type="caution">
    <text evidence="2">The sequence shown here is derived from an EMBL/GenBank/DDBJ whole genome shotgun (WGS) entry which is preliminary data.</text>
</comment>
<accession>A0A562R7N9</accession>
<dbReference type="Proteomes" id="UP000318431">
    <property type="component" value="Unassembled WGS sequence"/>
</dbReference>
<feature type="region of interest" description="Disordered" evidence="1">
    <location>
        <begin position="187"/>
        <end position="236"/>
    </location>
</feature>
<reference evidence="2 3" key="1">
    <citation type="journal article" date="2015" name="Stand. Genomic Sci.">
        <title>Genomic Encyclopedia of Bacterial and Archaeal Type Strains, Phase III: the genomes of soil and plant-associated and newly described type strains.</title>
        <authorList>
            <person name="Whitman W.B."/>
            <person name="Woyke T."/>
            <person name="Klenk H.P."/>
            <person name="Zhou Y."/>
            <person name="Lilburn T.G."/>
            <person name="Beck B.J."/>
            <person name="De Vos P."/>
            <person name="Vandamme P."/>
            <person name="Eisen J.A."/>
            <person name="Garrity G."/>
            <person name="Hugenholtz P."/>
            <person name="Kyrpides N.C."/>
        </authorList>
    </citation>
    <scope>NUCLEOTIDE SEQUENCE [LARGE SCALE GENOMIC DNA]</scope>
    <source>
        <strain evidence="2 3">CGMCC 1.10822</strain>
    </source>
</reference>